<dbReference type="Pfam" id="PF04932">
    <property type="entry name" value="Wzy_C"/>
    <property type="match status" value="1"/>
</dbReference>
<evidence type="ECO:0000256" key="2">
    <source>
        <dbReference type="ARBA" id="ARBA00022692"/>
    </source>
</evidence>
<accession>A0A5C5YTI4</accession>
<feature type="transmembrane region" description="Helical" evidence="5">
    <location>
        <begin position="397"/>
        <end position="416"/>
    </location>
</feature>
<dbReference type="Gene3D" id="1.25.40.10">
    <property type="entry name" value="Tetratricopeptide repeat domain"/>
    <property type="match status" value="1"/>
</dbReference>
<dbReference type="GO" id="GO:0016874">
    <property type="term" value="F:ligase activity"/>
    <property type="evidence" value="ECO:0007669"/>
    <property type="project" value="UniProtKB-KW"/>
</dbReference>
<feature type="transmembrane region" description="Helical" evidence="5">
    <location>
        <begin position="169"/>
        <end position="189"/>
    </location>
</feature>
<feature type="transmembrane region" description="Helical" evidence="5">
    <location>
        <begin position="85"/>
        <end position="106"/>
    </location>
</feature>
<reference evidence="7 8" key="1">
    <citation type="submission" date="2019-02" db="EMBL/GenBank/DDBJ databases">
        <title>Deep-cultivation of Planctomycetes and their phenomic and genomic characterization uncovers novel biology.</title>
        <authorList>
            <person name="Wiegand S."/>
            <person name="Jogler M."/>
            <person name="Boedeker C."/>
            <person name="Pinto D."/>
            <person name="Vollmers J."/>
            <person name="Rivas-Marin E."/>
            <person name="Kohn T."/>
            <person name="Peeters S.H."/>
            <person name="Heuer A."/>
            <person name="Rast P."/>
            <person name="Oberbeckmann S."/>
            <person name="Bunk B."/>
            <person name="Jeske O."/>
            <person name="Meyerdierks A."/>
            <person name="Storesund J.E."/>
            <person name="Kallscheuer N."/>
            <person name="Luecker S."/>
            <person name="Lage O.M."/>
            <person name="Pohl T."/>
            <person name="Merkel B.J."/>
            <person name="Hornburger P."/>
            <person name="Mueller R.-W."/>
            <person name="Bruemmer F."/>
            <person name="Labrenz M."/>
            <person name="Spormann A.M."/>
            <person name="Op Den Camp H."/>
            <person name="Overmann J."/>
            <person name="Amann R."/>
            <person name="Jetten M.S.M."/>
            <person name="Mascher T."/>
            <person name="Medema M.H."/>
            <person name="Devos D.P."/>
            <person name="Kaster A.-K."/>
            <person name="Ovreas L."/>
            <person name="Rohde M."/>
            <person name="Galperin M.Y."/>
            <person name="Jogler C."/>
        </authorList>
    </citation>
    <scope>NUCLEOTIDE SEQUENCE [LARGE SCALE GENOMIC DNA]</scope>
    <source>
        <strain evidence="7 8">Pla123a</strain>
    </source>
</reference>
<evidence type="ECO:0000256" key="5">
    <source>
        <dbReference type="SAM" id="Phobius"/>
    </source>
</evidence>
<keyword evidence="7" id="KW-0436">Ligase</keyword>
<dbReference type="SMART" id="SM00028">
    <property type="entry name" value="TPR"/>
    <property type="match status" value="3"/>
</dbReference>
<feature type="transmembrane region" description="Helical" evidence="5">
    <location>
        <begin position="428"/>
        <end position="446"/>
    </location>
</feature>
<dbReference type="InterPro" id="IPR019734">
    <property type="entry name" value="TPR_rpt"/>
</dbReference>
<dbReference type="PANTHER" id="PTHR37422:SF23">
    <property type="entry name" value="TEICHURONIC ACID BIOSYNTHESIS PROTEIN TUAE"/>
    <property type="match status" value="1"/>
</dbReference>
<dbReference type="SUPFAM" id="SSF48452">
    <property type="entry name" value="TPR-like"/>
    <property type="match status" value="1"/>
</dbReference>
<dbReference type="OrthoDB" id="5469233at2"/>
<dbReference type="AlphaFoldDB" id="A0A5C5YTI4"/>
<dbReference type="InterPro" id="IPR007016">
    <property type="entry name" value="O-antigen_ligase-rel_domated"/>
</dbReference>
<feature type="domain" description="O-antigen ligase-related" evidence="6">
    <location>
        <begin position="264"/>
        <end position="404"/>
    </location>
</feature>
<dbReference type="GO" id="GO:0016020">
    <property type="term" value="C:membrane"/>
    <property type="evidence" value="ECO:0007669"/>
    <property type="project" value="UniProtKB-SubCell"/>
</dbReference>
<evidence type="ECO:0000259" key="6">
    <source>
        <dbReference type="Pfam" id="PF04932"/>
    </source>
</evidence>
<feature type="transmembrane region" description="Helical" evidence="5">
    <location>
        <begin position="452"/>
        <end position="471"/>
    </location>
</feature>
<protein>
    <submittedName>
        <fullName evidence="7">O-Antigen ligase</fullName>
    </submittedName>
</protein>
<feature type="transmembrane region" description="Helical" evidence="5">
    <location>
        <begin position="304"/>
        <end position="323"/>
    </location>
</feature>
<feature type="transmembrane region" description="Helical" evidence="5">
    <location>
        <begin position="279"/>
        <end position="297"/>
    </location>
</feature>
<name>A0A5C5YTI4_9BACT</name>
<proteinExistence type="predicted"/>
<evidence type="ECO:0000313" key="8">
    <source>
        <dbReference type="Proteomes" id="UP000318478"/>
    </source>
</evidence>
<comment type="subcellular location">
    <subcellularLocation>
        <location evidence="1">Membrane</location>
        <topology evidence="1">Multi-pass membrane protein</topology>
    </subcellularLocation>
</comment>
<evidence type="ECO:0000256" key="4">
    <source>
        <dbReference type="ARBA" id="ARBA00023136"/>
    </source>
</evidence>
<dbReference type="PANTHER" id="PTHR37422">
    <property type="entry name" value="TEICHURONIC ACID BIOSYNTHESIS PROTEIN TUAE"/>
    <property type="match status" value="1"/>
</dbReference>
<gene>
    <name evidence="7" type="ORF">Pla123a_10900</name>
</gene>
<feature type="transmembrane region" description="Helical" evidence="5">
    <location>
        <begin position="29"/>
        <end position="48"/>
    </location>
</feature>
<feature type="transmembrane region" description="Helical" evidence="5">
    <location>
        <begin position="142"/>
        <end position="160"/>
    </location>
</feature>
<feature type="transmembrane region" description="Helical" evidence="5">
    <location>
        <begin position="54"/>
        <end position="73"/>
    </location>
</feature>
<keyword evidence="3 5" id="KW-1133">Transmembrane helix</keyword>
<sequence length="848" mass="92487">MPGRHRTRGSSAAIAEFEPLAPAGRLSKLAFVLIAVLLFFEAFAHGAVEAWSELAALGLSGLLVVVLLLRHVVDRESRPPATWLWFPLGLFAAFAALQAMPLPAAWSEWLAPGTLSRKQDLLGSGDLTMSTISYYPRETWRLLRMTFVGGALFAAACTLGRDRGGVTRLLMMVFVVGAGEAIMSLAQIISQSDWTYAAIGREARRAVTAGSFLNYSNFSQFVNMSIGAGLGLLLVRSEHRRRVTGRTPSWDEFWRSEGWIVAGLSFCCLSVFTSMSRNGVLSMAVAGAVLLIMLQWRRSSSVQAWALVSVPLAVFVGLCVVGFDAVYDRLGTLSQEGILTDRWQLTLDTIHAWHDHPVFGIGLNAHEYAFPAYDTTGSLAIAQTADNDYVQILEETGLIGVTLIATVLAMVTGQIVRLTGSHGPSTSLAAHGIVFGLVAVAVHSWTDFGQRIPAVFSLTSLMVGVVVAAGHRERRHRQASKDELAAQDPTWLPPTQRRLRGGAAAVVLLPIWASALVVAFRAAQAEESWAKAYQLEVPLYERNWQGSVEEYRLLLQHAGSAAALEPNNVRYAFRLNLYRWQAMLMAGAEVDQSVTMSPEFQAVTGSLVDALAQNRQLCPTFGLPYALEGQLRYSVLGDLAEGRRQILVAAELAPNDPAALLNVGRLHAAEGDLKAASQAFGRLVSLQGSYFRQAAEQLVKTLKAPDEAERLCGDSPERLEVLAKLYLDLGDPIASRAPELRLQASRLLEKRVESKDATPQELARLAQLAHADGDHQRSVSLYRRALSLQYNNVPLRLELAATLRDAGLLSDAMEEIRVCLRLKPQHAAAGRLESQLYDLLHQDGSSDQ</sequence>
<evidence type="ECO:0000256" key="3">
    <source>
        <dbReference type="ARBA" id="ARBA00022989"/>
    </source>
</evidence>
<organism evidence="7 8">
    <name type="scientific">Posidoniimonas polymericola</name>
    <dbReference type="NCBI Taxonomy" id="2528002"/>
    <lineage>
        <taxon>Bacteria</taxon>
        <taxon>Pseudomonadati</taxon>
        <taxon>Planctomycetota</taxon>
        <taxon>Planctomycetia</taxon>
        <taxon>Pirellulales</taxon>
        <taxon>Lacipirellulaceae</taxon>
        <taxon>Posidoniimonas</taxon>
    </lineage>
</organism>
<dbReference type="RefSeq" id="WP_146584644.1">
    <property type="nucleotide sequence ID" value="NZ_SJPO01000002.1"/>
</dbReference>
<evidence type="ECO:0000313" key="7">
    <source>
        <dbReference type="EMBL" id="TWT78299.1"/>
    </source>
</evidence>
<feature type="transmembrane region" description="Helical" evidence="5">
    <location>
        <begin position="218"/>
        <end position="235"/>
    </location>
</feature>
<keyword evidence="2 5" id="KW-0812">Transmembrane</keyword>
<comment type="caution">
    <text evidence="7">The sequence shown here is derived from an EMBL/GenBank/DDBJ whole genome shotgun (WGS) entry which is preliminary data.</text>
</comment>
<keyword evidence="8" id="KW-1185">Reference proteome</keyword>
<dbReference type="Proteomes" id="UP000318478">
    <property type="component" value="Unassembled WGS sequence"/>
</dbReference>
<dbReference type="EMBL" id="SJPO01000002">
    <property type="protein sequence ID" value="TWT78299.1"/>
    <property type="molecule type" value="Genomic_DNA"/>
</dbReference>
<dbReference type="InterPro" id="IPR051533">
    <property type="entry name" value="WaaL-like"/>
</dbReference>
<dbReference type="InterPro" id="IPR011990">
    <property type="entry name" value="TPR-like_helical_dom_sf"/>
</dbReference>
<evidence type="ECO:0000256" key="1">
    <source>
        <dbReference type="ARBA" id="ARBA00004141"/>
    </source>
</evidence>
<keyword evidence="4 5" id="KW-0472">Membrane</keyword>